<evidence type="ECO:0000313" key="3">
    <source>
        <dbReference type="Proteomes" id="UP001604335"/>
    </source>
</evidence>
<protein>
    <recommendedName>
        <fullName evidence="4">Sigma-70 family RNA polymerase sigma factor</fullName>
    </recommendedName>
</protein>
<organism evidence="2 3">
    <name type="scientific">Limnothrix redekei LRLZ20PSL1</name>
    <dbReference type="NCBI Taxonomy" id="3112953"/>
    <lineage>
        <taxon>Bacteria</taxon>
        <taxon>Bacillati</taxon>
        <taxon>Cyanobacteriota</taxon>
        <taxon>Cyanophyceae</taxon>
        <taxon>Pseudanabaenales</taxon>
        <taxon>Pseudanabaenaceae</taxon>
        <taxon>Limnothrix</taxon>
    </lineage>
</organism>
<keyword evidence="3" id="KW-1185">Reference proteome</keyword>
<evidence type="ECO:0008006" key="4">
    <source>
        <dbReference type="Google" id="ProtNLM"/>
    </source>
</evidence>
<evidence type="ECO:0000313" key="2">
    <source>
        <dbReference type="EMBL" id="MFG3819423.1"/>
    </source>
</evidence>
<feature type="compositionally biased region" description="Low complexity" evidence="1">
    <location>
        <begin position="1"/>
        <end position="15"/>
    </location>
</feature>
<name>A0ABW7CH95_9CYAN</name>
<feature type="region of interest" description="Disordered" evidence="1">
    <location>
        <begin position="1"/>
        <end position="27"/>
    </location>
</feature>
<comment type="caution">
    <text evidence="2">The sequence shown here is derived from an EMBL/GenBank/DDBJ whole genome shotgun (WGS) entry which is preliminary data.</text>
</comment>
<reference evidence="3" key="1">
    <citation type="journal article" date="2024" name="Algal Res.">
        <title>Biochemical, toxicological and genomic investigation of a high-biomass producing Limnothrix strain isolated from Italian shallow drinking water reservoir.</title>
        <authorList>
            <person name="Simonazzi M."/>
            <person name="Shishido T.K."/>
            <person name="Delbaje E."/>
            <person name="Wahlsten M."/>
            <person name="Fewer D.P."/>
            <person name="Sivonen K."/>
            <person name="Pezzolesi L."/>
            <person name="Pistocchi R."/>
        </authorList>
    </citation>
    <scope>NUCLEOTIDE SEQUENCE [LARGE SCALE GENOMIC DNA]</scope>
    <source>
        <strain evidence="3">LRLZ20PSL1</strain>
    </source>
</reference>
<evidence type="ECO:0000256" key="1">
    <source>
        <dbReference type="SAM" id="MobiDB-lite"/>
    </source>
</evidence>
<dbReference type="RefSeq" id="WP_393015320.1">
    <property type="nucleotide sequence ID" value="NZ_JAZAQF010000090.1"/>
</dbReference>
<dbReference type="EMBL" id="JAZAQF010000090">
    <property type="protein sequence ID" value="MFG3819423.1"/>
    <property type="molecule type" value="Genomic_DNA"/>
</dbReference>
<sequence>MARSINSNSIDSPDSPDSPDPADPADPDLALIRLLRQLQPPKSRNRKRALEQLLALIPKLPGLRKDSHPDYLEALNQALEYVQKNIAAFRCDLDHSSPELVRRRFVTWVNGQLKYRIIDLYRRAKMPLNALSLDAPVGTDRGDRASSTLGDCVPIGLRLDGIEALIEQQQRQTVQRQGLLVELYIERDPEGRLRGCCGMKDPQLNCQFLAQSILLQTRGDRVERQPPEKKVTWRSLAQQLQMNEQTIHSHWKRRCYPMLQAIAQEICAQPTQFMELLGLITPKTGAP</sequence>
<gene>
    <name evidence="2" type="ORF">VPK24_17390</name>
</gene>
<proteinExistence type="predicted"/>
<dbReference type="Proteomes" id="UP001604335">
    <property type="component" value="Unassembled WGS sequence"/>
</dbReference>
<accession>A0ABW7CH95</accession>